<gene>
    <name evidence="1" type="ORF">LARSCL_LOCUS3292</name>
</gene>
<dbReference type="AlphaFoldDB" id="A0AAV1Z5G6"/>
<organism evidence="1 2">
    <name type="scientific">Larinioides sclopetarius</name>
    <dbReference type="NCBI Taxonomy" id="280406"/>
    <lineage>
        <taxon>Eukaryota</taxon>
        <taxon>Metazoa</taxon>
        <taxon>Ecdysozoa</taxon>
        <taxon>Arthropoda</taxon>
        <taxon>Chelicerata</taxon>
        <taxon>Arachnida</taxon>
        <taxon>Araneae</taxon>
        <taxon>Araneomorphae</taxon>
        <taxon>Entelegynae</taxon>
        <taxon>Araneoidea</taxon>
        <taxon>Araneidae</taxon>
        <taxon>Larinioides</taxon>
    </lineage>
</organism>
<accession>A0AAV1Z5G6</accession>
<sequence>MESDGTCQTSNDKRMCCEAGSAHSFRFLKETFTESDGILYSF</sequence>
<name>A0AAV1Z5G6_9ARAC</name>
<dbReference type="Proteomes" id="UP001497382">
    <property type="component" value="Unassembled WGS sequence"/>
</dbReference>
<comment type="caution">
    <text evidence="1">The sequence shown here is derived from an EMBL/GenBank/DDBJ whole genome shotgun (WGS) entry which is preliminary data.</text>
</comment>
<protein>
    <submittedName>
        <fullName evidence="1">Uncharacterized protein</fullName>
    </submittedName>
</protein>
<dbReference type="EMBL" id="CAXIEN010000025">
    <property type="protein sequence ID" value="CAL1266815.1"/>
    <property type="molecule type" value="Genomic_DNA"/>
</dbReference>
<evidence type="ECO:0000313" key="2">
    <source>
        <dbReference type="Proteomes" id="UP001497382"/>
    </source>
</evidence>
<reference evidence="1 2" key="1">
    <citation type="submission" date="2024-04" db="EMBL/GenBank/DDBJ databases">
        <authorList>
            <person name="Rising A."/>
            <person name="Reimegard J."/>
            <person name="Sonavane S."/>
            <person name="Akerstrom W."/>
            <person name="Nylinder S."/>
            <person name="Hedman E."/>
            <person name="Kallberg Y."/>
        </authorList>
    </citation>
    <scope>NUCLEOTIDE SEQUENCE [LARGE SCALE GENOMIC DNA]</scope>
</reference>
<evidence type="ECO:0000313" key="1">
    <source>
        <dbReference type="EMBL" id="CAL1266815.1"/>
    </source>
</evidence>
<proteinExistence type="predicted"/>
<keyword evidence="2" id="KW-1185">Reference proteome</keyword>